<evidence type="ECO:0000256" key="8">
    <source>
        <dbReference type="ARBA" id="ARBA00022777"/>
    </source>
</evidence>
<dbReference type="InterPro" id="IPR000961">
    <property type="entry name" value="AGC-kinase_C"/>
</dbReference>
<feature type="domain" description="Cyclic nucleotide-binding" evidence="17">
    <location>
        <begin position="9"/>
        <end position="85"/>
    </location>
</feature>
<accession>A0AA36JE56</accession>
<dbReference type="InterPro" id="IPR017441">
    <property type="entry name" value="Protein_kinase_ATP_BS"/>
</dbReference>
<evidence type="ECO:0000256" key="7">
    <source>
        <dbReference type="ARBA" id="ARBA00022741"/>
    </source>
</evidence>
<keyword evidence="9 15" id="KW-0067">ATP-binding</keyword>
<comment type="similarity">
    <text evidence="2">Belongs to the protein kinase superfamily. AGC Ser/Thr protein kinase family. cGMP subfamily.</text>
</comment>
<dbReference type="CDD" id="cd00038">
    <property type="entry name" value="CAP_ED"/>
    <property type="match status" value="2"/>
</dbReference>
<feature type="binding site" evidence="15">
    <location>
        <position position="285"/>
    </location>
    <ligand>
        <name>ATP</name>
        <dbReference type="ChEBI" id="CHEBI:30616"/>
    </ligand>
</feature>
<reference evidence="19" key="1">
    <citation type="submission" date="2023-08" db="EMBL/GenBank/DDBJ databases">
        <authorList>
            <person name="Chen Y."/>
            <person name="Shah S."/>
            <person name="Dougan E. K."/>
            <person name="Thang M."/>
            <person name="Chan C."/>
        </authorList>
    </citation>
    <scope>NUCLEOTIDE SEQUENCE</scope>
</reference>
<protein>
    <recommendedName>
        <fullName evidence="12">cGMP-dependent protein kinase</fullName>
        <ecNumber evidence="3">2.7.11.12</ecNumber>
    </recommendedName>
</protein>
<keyword evidence="11" id="KW-0142">cGMP-binding</keyword>
<dbReference type="PANTHER" id="PTHR24353">
    <property type="entry name" value="CYCLIC NUCLEOTIDE-DEPENDENT PROTEIN KINASE"/>
    <property type="match status" value="1"/>
</dbReference>
<evidence type="ECO:0000256" key="11">
    <source>
        <dbReference type="ARBA" id="ARBA00022992"/>
    </source>
</evidence>
<dbReference type="PROSITE" id="PS00107">
    <property type="entry name" value="PROTEIN_KINASE_ATP"/>
    <property type="match status" value="1"/>
</dbReference>
<evidence type="ECO:0000256" key="5">
    <source>
        <dbReference type="ARBA" id="ARBA00022535"/>
    </source>
</evidence>
<evidence type="ECO:0000256" key="2">
    <source>
        <dbReference type="ARBA" id="ARBA00006352"/>
    </source>
</evidence>
<dbReference type="SUPFAM" id="SSF56112">
    <property type="entry name" value="Protein kinase-like (PK-like)"/>
    <property type="match status" value="1"/>
</dbReference>
<name>A0AA36JE56_9DINO</name>
<evidence type="ECO:0000256" key="10">
    <source>
        <dbReference type="ARBA" id="ARBA00022842"/>
    </source>
</evidence>
<evidence type="ECO:0000256" key="3">
    <source>
        <dbReference type="ARBA" id="ARBA00012428"/>
    </source>
</evidence>
<dbReference type="InterPro" id="IPR008271">
    <property type="entry name" value="Ser/Thr_kinase_AS"/>
</dbReference>
<keyword evidence="10" id="KW-0460">Magnesium</keyword>
<keyword evidence="7 15" id="KW-0547">Nucleotide-binding</keyword>
<dbReference type="GO" id="GO:0004692">
    <property type="term" value="F:cGMP-dependent protein kinase activity"/>
    <property type="evidence" value="ECO:0007669"/>
    <property type="project" value="UniProtKB-EC"/>
</dbReference>
<evidence type="ECO:0000256" key="6">
    <source>
        <dbReference type="ARBA" id="ARBA00022679"/>
    </source>
</evidence>
<dbReference type="InterPro" id="IPR000595">
    <property type="entry name" value="cNMP-bd_dom"/>
</dbReference>
<dbReference type="InterPro" id="IPR000719">
    <property type="entry name" value="Prot_kinase_dom"/>
</dbReference>
<dbReference type="SUPFAM" id="SSF51206">
    <property type="entry name" value="cAMP-binding domain-like"/>
    <property type="match status" value="2"/>
</dbReference>
<dbReference type="EC" id="2.7.11.12" evidence="3"/>
<dbReference type="EMBL" id="CAUJNA010003490">
    <property type="protein sequence ID" value="CAJ1403318.1"/>
    <property type="molecule type" value="Genomic_DNA"/>
</dbReference>
<evidence type="ECO:0000313" key="20">
    <source>
        <dbReference type="Proteomes" id="UP001178507"/>
    </source>
</evidence>
<evidence type="ECO:0000256" key="12">
    <source>
        <dbReference type="ARBA" id="ARBA00024113"/>
    </source>
</evidence>
<organism evidence="19 20">
    <name type="scientific">Effrenium voratum</name>
    <dbReference type="NCBI Taxonomy" id="2562239"/>
    <lineage>
        <taxon>Eukaryota</taxon>
        <taxon>Sar</taxon>
        <taxon>Alveolata</taxon>
        <taxon>Dinophyceae</taxon>
        <taxon>Suessiales</taxon>
        <taxon>Symbiodiniaceae</taxon>
        <taxon>Effrenium</taxon>
    </lineage>
</organism>
<keyword evidence="4" id="KW-0723">Serine/threonine-protein kinase</keyword>
<dbReference type="PROSITE" id="PS50042">
    <property type="entry name" value="CNMP_BINDING_3"/>
    <property type="match status" value="2"/>
</dbReference>
<dbReference type="PROSITE" id="PS00108">
    <property type="entry name" value="PROTEIN_KINASE_ST"/>
    <property type="match status" value="1"/>
</dbReference>
<dbReference type="GO" id="GO:0005952">
    <property type="term" value="C:cAMP-dependent protein kinase complex"/>
    <property type="evidence" value="ECO:0007669"/>
    <property type="project" value="TreeGrafter"/>
</dbReference>
<dbReference type="Gene3D" id="3.30.200.20">
    <property type="entry name" value="Phosphorylase Kinase, domain 1"/>
    <property type="match status" value="1"/>
</dbReference>
<evidence type="ECO:0000313" key="19">
    <source>
        <dbReference type="EMBL" id="CAJ1403318.1"/>
    </source>
</evidence>
<keyword evidence="20" id="KW-1185">Reference proteome</keyword>
<evidence type="ECO:0000259" key="16">
    <source>
        <dbReference type="PROSITE" id="PS50011"/>
    </source>
</evidence>
<comment type="cofactor">
    <cofactor evidence="1">
        <name>Mg(2+)</name>
        <dbReference type="ChEBI" id="CHEBI:18420"/>
    </cofactor>
</comment>
<dbReference type="Pfam" id="PF00069">
    <property type="entry name" value="Pkinase"/>
    <property type="match status" value="1"/>
</dbReference>
<dbReference type="Proteomes" id="UP001178507">
    <property type="component" value="Unassembled WGS sequence"/>
</dbReference>
<evidence type="ECO:0000256" key="4">
    <source>
        <dbReference type="ARBA" id="ARBA00022527"/>
    </source>
</evidence>
<keyword evidence="5" id="KW-0140">cGMP</keyword>
<dbReference type="GO" id="GO:0030553">
    <property type="term" value="F:cGMP binding"/>
    <property type="evidence" value="ECO:0007669"/>
    <property type="project" value="UniProtKB-KW"/>
</dbReference>
<proteinExistence type="inferred from homology"/>
<dbReference type="Gene3D" id="2.60.120.10">
    <property type="entry name" value="Jelly Rolls"/>
    <property type="match status" value="2"/>
</dbReference>
<sequence length="589" mass="66013">MGVGKVKEVLVPGPQGTVMVEFPDGTREAKVQLLRPVEDAQPLCRLSAGECFGELSLLYNTRHLATCKSVEPSVVYAVPYQVFKQCFGKRERPQVQAWIKLLDEVNFLNPLVRSERAEVARNAVGQMSFKPGEWVMTQGEMTEQLWFVVEKGGCNMMRKDSAGQVEFSAELRRGHHFGERAIFLQQRVAEVTVQAGPKGMCCLVIDGELLRHLPLNVEGQETDFGVPGTRASLVDYHRGAAAAQRVKDEIPFEELERRAVLGEGGFGAVYLCQRRNEPDVEYALKRLSKGYIVQANAEKQVCAERDILSMMDSDFIIRFFGSYQDSEYVYMLIELAPGGHLFQLLCDKPQVLLSDRPRGSAAMFYCGCVTLALEYLHERRIAYRDLKLENVLLDSRGYAKLCDLGFARFVLSKTHTLLGTPEYMAPEMIDPPHAHNHMVDWWALGVLAFEMLSGQAPWDSMGYDDNPMGQLLALRESFNQGLPDGFLPAALHLAKHFIKQLLVVTPARRLGANGAEEVKKSGWFKSGTFSWDQLTARKLPPPYTPPPVTYSEEEIANAKPAKASRESMAESRNKLFVQSTTTDDWAADF</sequence>
<evidence type="ECO:0000256" key="14">
    <source>
        <dbReference type="ARBA" id="ARBA00047462"/>
    </source>
</evidence>
<comment type="caution">
    <text evidence="19">The sequence shown here is derived from an EMBL/GenBank/DDBJ whole genome shotgun (WGS) entry which is preliminary data.</text>
</comment>
<evidence type="ECO:0000259" key="18">
    <source>
        <dbReference type="PROSITE" id="PS51285"/>
    </source>
</evidence>
<dbReference type="PROSITE" id="PS50011">
    <property type="entry name" value="PROTEIN_KINASE_DOM"/>
    <property type="match status" value="1"/>
</dbReference>
<dbReference type="InterPro" id="IPR011009">
    <property type="entry name" value="Kinase-like_dom_sf"/>
</dbReference>
<dbReference type="PANTHER" id="PTHR24353:SF37">
    <property type="entry name" value="CAMP-DEPENDENT PROTEIN KINASE CATALYTIC SUBUNIT PRKX"/>
    <property type="match status" value="1"/>
</dbReference>
<dbReference type="InterPro" id="IPR018490">
    <property type="entry name" value="cNMP-bd_dom_sf"/>
</dbReference>
<feature type="domain" description="Protein kinase" evidence="16">
    <location>
        <begin position="255"/>
        <end position="524"/>
    </location>
</feature>
<dbReference type="AlphaFoldDB" id="A0AA36JE56"/>
<feature type="domain" description="Cyclic nucleotide-binding" evidence="17">
    <location>
        <begin position="107"/>
        <end position="213"/>
    </location>
</feature>
<dbReference type="GO" id="GO:0005524">
    <property type="term" value="F:ATP binding"/>
    <property type="evidence" value="ECO:0007669"/>
    <property type="project" value="UniProtKB-UniRule"/>
</dbReference>
<comment type="catalytic activity">
    <reaction evidence="13">
        <text>L-threonyl-[protein] + ATP = O-phospho-L-threonyl-[protein] + ADP + H(+)</text>
        <dbReference type="Rhea" id="RHEA:46608"/>
        <dbReference type="Rhea" id="RHEA-COMP:11060"/>
        <dbReference type="Rhea" id="RHEA-COMP:11605"/>
        <dbReference type="ChEBI" id="CHEBI:15378"/>
        <dbReference type="ChEBI" id="CHEBI:30013"/>
        <dbReference type="ChEBI" id="CHEBI:30616"/>
        <dbReference type="ChEBI" id="CHEBI:61977"/>
        <dbReference type="ChEBI" id="CHEBI:456216"/>
        <dbReference type="EC" id="2.7.11.12"/>
    </reaction>
</comment>
<keyword evidence="6" id="KW-0808">Transferase</keyword>
<dbReference type="Pfam" id="PF00027">
    <property type="entry name" value="cNMP_binding"/>
    <property type="match status" value="2"/>
</dbReference>
<evidence type="ECO:0000256" key="15">
    <source>
        <dbReference type="PROSITE-ProRule" id="PRU10141"/>
    </source>
</evidence>
<feature type="domain" description="AGC-kinase C-terminal" evidence="18">
    <location>
        <begin position="527"/>
        <end position="589"/>
    </location>
</feature>
<dbReference type="SMART" id="SM00220">
    <property type="entry name" value="S_TKc"/>
    <property type="match status" value="1"/>
</dbReference>
<keyword evidence="8" id="KW-0418">Kinase</keyword>
<dbReference type="InterPro" id="IPR014710">
    <property type="entry name" value="RmlC-like_jellyroll"/>
</dbReference>
<evidence type="ECO:0000256" key="9">
    <source>
        <dbReference type="ARBA" id="ARBA00022840"/>
    </source>
</evidence>
<dbReference type="Gene3D" id="1.10.510.10">
    <property type="entry name" value="Transferase(Phosphotransferase) domain 1"/>
    <property type="match status" value="1"/>
</dbReference>
<gene>
    <name evidence="19" type="ORF">EVOR1521_LOCUS26013</name>
</gene>
<comment type="catalytic activity">
    <reaction evidence="14">
        <text>L-seryl-[protein] + ATP = O-phospho-L-seryl-[protein] + ADP + H(+)</text>
        <dbReference type="Rhea" id="RHEA:17989"/>
        <dbReference type="Rhea" id="RHEA-COMP:9863"/>
        <dbReference type="Rhea" id="RHEA-COMP:11604"/>
        <dbReference type="ChEBI" id="CHEBI:15378"/>
        <dbReference type="ChEBI" id="CHEBI:29999"/>
        <dbReference type="ChEBI" id="CHEBI:30616"/>
        <dbReference type="ChEBI" id="CHEBI:83421"/>
        <dbReference type="ChEBI" id="CHEBI:456216"/>
        <dbReference type="EC" id="2.7.11.12"/>
    </reaction>
</comment>
<evidence type="ECO:0000256" key="1">
    <source>
        <dbReference type="ARBA" id="ARBA00001946"/>
    </source>
</evidence>
<dbReference type="PROSITE" id="PS51285">
    <property type="entry name" value="AGC_KINASE_CTER"/>
    <property type="match status" value="1"/>
</dbReference>
<evidence type="ECO:0000259" key="17">
    <source>
        <dbReference type="PROSITE" id="PS50042"/>
    </source>
</evidence>
<dbReference type="GO" id="GO:0004691">
    <property type="term" value="F:cAMP-dependent protein kinase activity"/>
    <property type="evidence" value="ECO:0007669"/>
    <property type="project" value="TreeGrafter"/>
</dbReference>
<evidence type="ECO:0000256" key="13">
    <source>
        <dbReference type="ARBA" id="ARBA00047298"/>
    </source>
</evidence>